<name>A0A0P9S1U5_PSESX</name>
<evidence type="ECO:0000313" key="2">
    <source>
        <dbReference type="Proteomes" id="UP000050356"/>
    </source>
</evidence>
<organism evidence="1 2">
    <name type="scientific">Pseudomonas syringae pv. cerasicola</name>
    <dbReference type="NCBI Taxonomy" id="264451"/>
    <lineage>
        <taxon>Bacteria</taxon>
        <taxon>Pseudomonadati</taxon>
        <taxon>Pseudomonadota</taxon>
        <taxon>Gammaproteobacteria</taxon>
        <taxon>Pseudomonadales</taxon>
        <taxon>Pseudomonadaceae</taxon>
        <taxon>Pseudomonas</taxon>
        <taxon>Pseudomonas syringae</taxon>
    </lineage>
</organism>
<comment type="caution">
    <text evidence="1">The sequence shown here is derived from an EMBL/GenBank/DDBJ whole genome shotgun (WGS) entry which is preliminary data.</text>
</comment>
<dbReference type="AlphaFoldDB" id="A0A0P9S1U5"/>
<reference evidence="1 2" key="1">
    <citation type="submission" date="2015-09" db="EMBL/GenBank/DDBJ databases">
        <title>Genome announcement of multiple Pseudomonas syringae strains.</title>
        <authorList>
            <person name="Thakur S."/>
            <person name="Wang P.W."/>
            <person name="Gong Y."/>
            <person name="Weir B.S."/>
            <person name="Guttman D.S."/>
        </authorList>
    </citation>
    <scope>NUCLEOTIDE SEQUENCE [LARGE SCALE GENOMIC DNA]</scope>
    <source>
        <strain evidence="1 2">ICMP17524</strain>
    </source>
</reference>
<proteinExistence type="predicted"/>
<dbReference type="PATRIC" id="fig|264451.4.peg.1166"/>
<dbReference type="EMBL" id="LJQA01000543">
    <property type="protein sequence ID" value="KPW91355.1"/>
    <property type="molecule type" value="Genomic_DNA"/>
</dbReference>
<sequence length="45" mass="5036">MPQPFVFRSIDLNGHTIRTAVRPGKSHLTPLLIFNGIGANLVWCF</sequence>
<evidence type="ECO:0000313" key="1">
    <source>
        <dbReference type="EMBL" id="KPW91355.1"/>
    </source>
</evidence>
<accession>A0A0P9S1U5</accession>
<feature type="non-terminal residue" evidence="1">
    <location>
        <position position="45"/>
    </location>
</feature>
<protein>
    <recommendedName>
        <fullName evidence="3">Alpha/beta hydrolase</fullName>
    </recommendedName>
</protein>
<evidence type="ECO:0008006" key="3">
    <source>
        <dbReference type="Google" id="ProtNLM"/>
    </source>
</evidence>
<gene>
    <name evidence="1" type="ORF">ALO50_04253</name>
</gene>
<dbReference type="Proteomes" id="UP000050356">
    <property type="component" value="Unassembled WGS sequence"/>
</dbReference>